<dbReference type="PROSITE" id="PS50994">
    <property type="entry name" value="INTEGRASE"/>
    <property type="match status" value="1"/>
</dbReference>
<dbReference type="Pfam" id="PF13333">
    <property type="entry name" value="rve_2"/>
    <property type="match status" value="1"/>
</dbReference>
<accession>A0A4V3GX52</accession>
<dbReference type="InterPro" id="IPR050900">
    <property type="entry name" value="Transposase_IS3/IS150/IS904"/>
</dbReference>
<dbReference type="SUPFAM" id="SSF53098">
    <property type="entry name" value="Ribonuclease H-like"/>
    <property type="match status" value="1"/>
</dbReference>
<organism evidence="3 4">
    <name type="scientific">Halanaerobium congolense</name>
    <dbReference type="NCBI Taxonomy" id="54121"/>
    <lineage>
        <taxon>Bacteria</taxon>
        <taxon>Bacillati</taxon>
        <taxon>Bacillota</taxon>
        <taxon>Clostridia</taxon>
        <taxon>Halanaerobiales</taxon>
        <taxon>Halanaerobiaceae</taxon>
        <taxon>Halanaerobium</taxon>
    </lineage>
</organism>
<dbReference type="PANTHER" id="PTHR46889">
    <property type="entry name" value="TRANSPOSASE INSF FOR INSERTION SEQUENCE IS3B-RELATED"/>
    <property type="match status" value="1"/>
</dbReference>
<dbReference type="EMBL" id="SOEF01000005">
    <property type="protein sequence ID" value="TDX46559.1"/>
    <property type="molecule type" value="Genomic_DNA"/>
</dbReference>
<dbReference type="InterPro" id="IPR036397">
    <property type="entry name" value="RNaseH_sf"/>
</dbReference>
<reference evidence="3 4" key="1">
    <citation type="submission" date="2019-03" db="EMBL/GenBank/DDBJ databases">
        <title>Subsurface microbial communities from deep shales in Ohio and West Virginia, USA.</title>
        <authorList>
            <person name="Wrighton K."/>
        </authorList>
    </citation>
    <scope>NUCLEOTIDE SEQUENCE [LARGE SCALE GENOMIC DNA]</scope>
    <source>
        <strain evidence="3 4">DSMZ 11287</strain>
    </source>
</reference>
<protein>
    <submittedName>
        <fullName evidence="3">Transposase InsO family protein</fullName>
    </submittedName>
</protein>
<proteinExistence type="predicted"/>
<dbReference type="AlphaFoldDB" id="A0A4V3GX52"/>
<dbReference type="PANTHER" id="PTHR46889:SF4">
    <property type="entry name" value="TRANSPOSASE INSO FOR INSERTION SEQUENCE ELEMENT IS911B-RELATED"/>
    <property type="match status" value="1"/>
</dbReference>
<dbReference type="InterPro" id="IPR025948">
    <property type="entry name" value="HTH-like_dom"/>
</dbReference>
<comment type="function">
    <text evidence="1">Involved in the transposition of the insertion sequence.</text>
</comment>
<dbReference type="NCBIfam" id="NF033516">
    <property type="entry name" value="transpos_IS3"/>
    <property type="match status" value="1"/>
</dbReference>
<dbReference type="Proteomes" id="UP000295472">
    <property type="component" value="Unassembled WGS sequence"/>
</dbReference>
<dbReference type="InterPro" id="IPR012337">
    <property type="entry name" value="RNaseH-like_sf"/>
</dbReference>
<gene>
    <name evidence="3" type="ORF">C7954_10577</name>
</gene>
<name>A0A4V3GX52_9FIRM</name>
<comment type="caution">
    <text evidence="3">The sequence shown here is derived from an EMBL/GenBank/DDBJ whole genome shotgun (WGS) entry which is preliminary data.</text>
</comment>
<sequence>MTKMCQVLAVSRSGFYDWLDREFSQREIENKKLKLEIAKIYWQHSGRYGSPRIHRQLVKEGHNCNIKRVVRLMKLMGLRAIQKKKFKKTTDSNHNLPLKENLLNRNFDVSKPNKVWASDITYIPTAEGWLYLAVVIDLYSRKVVGWSINKRMTRQLVIDTLNMGIKNRNPKKGLIFHSDRGSQYASHDFQKELWKNGIRSSMSRKGDCWDNAVAESFFSTIKTELIYQNNYRTRQQARQDIFEYIAVYYNRIRMHSTLNYKSPEDYENERKLSKLCV</sequence>
<dbReference type="Pfam" id="PF13276">
    <property type="entry name" value="HTH_21"/>
    <property type="match status" value="1"/>
</dbReference>
<dbReference type="GO" id="GO:0003676">
    <property type="term" value="F:nucleic acid binding"/>
    <property type="evidence" value="ECO:0007669"/>
    <property type="project" value="InterPro"/>
</dbReference>
<feature type="domain" description="Integrase catalytic" evidence="2">
    <location>
        <begin position="108"/>
        <end position="271"/>
    </location>
</feature>
<dbReference type="Gene3D" id="3.30.420.10">
    <property type="entry name" value="Ribonuclease H-like superfamily/Ribonuclease H"/>
    <property type="match status" value="1"/>
</dbReference>
<evidence type="ECO:0000313" key="4">
    <source>
        <dbReference type="Proteomes" id="UP000295472"/>
    </source>
</evidence>
<evidence type="ECO:0000313" key="3">
    <source>
        <dbReference type="EMBL" id="TDX46559.1"/>
    </source>
</evidence>
<dbReference type="InterPro" id="IPR001584">
    <property type="entry name" value="Integrase_cat-core"/>
</dbReference>
<dbReference type="Pfam" id="PF00665">
    <property type="entry name" value="rve"/>
    <property type="match status" value="1"/>
</dbReference>
<evidence type="ECO:0000259" key="2">
    <source>
        <dbReference type="PROSITE" id="PS50994"/>
    </source>
</evidence>
<dbReference type="InterPro" id="IPR048020">
    <property type="entry name" value="Transpos_IS3"/>
</dbReference>
<evidence type="ECO:0000256" key="1">
    <source>
        <dbReference type="ARBA" id="ARBA00002286"/>
    </source>
</evidence>
<dbReference type="GO" id="GO:0015074">
    <property type="term" value="P:DNA integration"/>
    <property type="evidence" value="ECO:0007669"/>
    <property type="project" value="InterPro"/>
</dbReference>